<dbReference type="SMART" id="SM00380">
    <property type="entry name" value="AP2"/>
    <property type="match status" value="1"/>
</dbReference>
<accession>A0ABR0VUJ0</accession>
<feature type="region of interest" description="Disordered" evidence="6">
    <location>
        <begin position="98"/>
        <end position="123"/>
    </location>
</feature>
<evidence type="ECO:0000256" key="3">
    <source>
        <dbReference type="ARBA" id="ARBA00023125"/>
    </source>
</evidence>
<keyword evidence="9" id="KW-1185">Reference proteome</keyword>
<evidence type="ECO:0000256" key="2">
    <source>
        <dbReference type="ARBA" id="ARBA00023015"/>
    </source>
</evidence>
<comment type="caution">
    <text evidence="8">The sequence shown here is derived from an EMBL/GenBank/DDBJ whole genome shotgun (WGS) entry which is preliminary data.</text>
</comment>
<dbReference type="PROSITE" id="PS51032">
    <property type="entry name" value="AP2_ERF"/>
    <property type="match status" value="1"/>
</dbReference>
<evidence type="ECO:0000256" key="4">
    <source>
        <dbReference type="ARBA" id="ARBA00023163"/>
    </source>
</evidence>
<evidence type="ECO:0000256" key="5">
    <source>
        <dbReference type="ARBA" id="ARBA00023242"/>
    </source>
</evidence>
<name>A0ABR0VUJ0_REHGL</name>
<dbReference type="InterPro" id="IPR016177">
    <property type="entry name" value="DNA-bd_dom_sf"/>
</dbReference>
<evidence type="ECO:0000256" key="1">
    <source>
        <dbReference type="ARBA" id="ARBA00004123"/>
    </source>
</evidence>
<dbReference type="PANTHER" id="PTHR32467:SF118">
    <property type="entry name" value="ETHYLENE-RESPONSIVE TRANSCRIPTION FACTOR RAP2-7"/>
    <property type="match status" value="1"/>
</dbReference>
<protein>
    <recommendedName>
        <fullName evidence="7">AP2/ERF domain-containing protein</fullName>
    </recommendedName>
</protein>
<feature type="compositionally biased region" description="Basic residues" evidence="6">
    <location>
        <begin position="109"/>
        <end position="118"/>
    </location>
</feature>
<dbReference type="Pfam" id="PF00847">
    <property type="entry name" value="AP2"/>
    <property type="match status" value="1"/>
</dbReference>
<keyword evidence="2" id="KW-0805">Transcription regulation</keyword>
<comment type="subcellular location">
    <subcellularLocation>
        <location evidence="1">Nucleus</location>
    </subcellularLocation>
</comment>
<dbReference type="EMBL" id="JABTTQ020000805">
    <property type="protein sequence ID" value="KAK6137774.1"/>
    <property type="molecule type" value="Genomic_DNA"/>
</dbReference>
<keyword evidence="4" id="KW-0804">Transcription</keyword>
<keyword evidence="5" id="KW-0539">Nucleus</keyword>
<proteinExistence type="predicted"/>
<dbReference type="CDD" id="cd00018">
    <property type="entry name" value="AP2"/>
    <property type="match status" value="1"/>
</dbReference>
<dbReference type="InterPro" id="IPR001471">
    <property type="entry name" value="AP2/ERF_dom"/>
</dbReference>
<feature type="domain" description="AP2/ERF" evidence="7">
    <location>
        <begin position="123"/>
        <end position="179"/>
    </location>
</feature>
<evidence type="ECO:0000256" key="6">
    <source>
        <dbReference type="SAM" id="MobiDB-lite"/>
    </source>
</evidence>
<sequence>MLDLNIDFGFSVDSASCEDETDEKAVNTADADSVTSTTTGNVAVSVSTDELDCNSSTRRNSISTLNFSILHENVIGIEDDVNNGVDNNRNELQLFPVDALSSPPWRQQPAKKSRRGPRSRSSQYRGVTFYRRTGRWESHIWDCGKQVYLGGFDTAHAAARAYDRAAVKFRGVDADINFNISDYEEDMRQMNNLTKEEFVQILRRHSNGMPRGSSKYRGINAHKFGQWEARTGQSLGEKVYDKATVVYNQGESLTNFDPSNYKREMITTSTDGGSDRSLDLNLGISLASYGPQRNYTTKALHFPYASNESPDGKTVKVQNSSPSSYGLVMTTKYAPMVGGIYSGFAPNSKERAIAMSGEAIPLPGFSNWPWKMQSHGVPLLSSAASSGFSSLMSLTSKPQFASPAFNNLQ</sequence>
<evidence type="ECO:0000259" key="7">
    <source>
        <dbReference type="PROSITE" id="PS51032"/>
    </source>
</evidence>
<dbReference type="PANTHER" id="PTHR32467">
    <property type="entry name" value="AP2-LIKE ETHYLENE-RESPONSIVE TRANSCRIPTION FACTOR"/>
    <property type="match status" value="1"/>
</dbReference>
<dbReference type="Proteomes" id="UP001318860">
    <property type="component" value="Unassembled WGS sequence"/>
</dbReference>
<dbReference type="SUPFAM" id="SSF54171">
    <property type="entry name" value="DNA-binding domain"/>
    <property type="match status" value="1"/>
</dbReference>
<organism evidence="8 9">
    <name type="scientific">Rehmannia glutinosa</name>
    <name type="common">Chinese foxglove</name>
    <dbReference type="NCBI Taxonomy" id="99300"/>
    <lineage>
        <taxon>Eukaryota</taxon>
        <taxon>Viridiplantae</taxon>
        <taxon>Streptophyta</taxon>
        <taxon>Embryophyta</taxon>
        <taxon>Tracheophyta</taxon>
        <taxon>Spermatophyta</taxon>
        <taxon>Magnoliopsida</taxon>
        <taxon>eudicotyledons</taxon>
        <taxon>Gunneridae</taxon>
        <taxon>Pentapetalae</taxon>
        <taxon>asterids</taxon>
        <taxon>lamiids</taxon>
        <taxon>Lamiales</taxon>
        <taxon>Orobanchaceae</taxon>
        <taxon>Rehmannieae</taxon>
        <taxon>Rehmannia</taxon>
    </lineage>
</organism>
<dbReference type="Gene3D" id="3.30.730.10">
    <property type="entry name" value="AP2/ERF domain"/>
    <property type="match status" value="1"/>
</dbReference>
<gene>
    <name evidence="8" type="ORF">DH2020_028484</name>
</gene>
<evidence type="ECO:0000313" key="9">
    <source>
        <dbReference type="Proteomes" id="UP001318860"/>
    </source>
</evidence>
<reference evidence="8 9" key="1">
    <citation type="journal article" date="2021" name="Comput. Struct. Biotechnol. J.">
        <title>De novo genome assembly of the potent medicinal plant Rehmannia glutinosa using nanopore technology.</title>
        <authorList>
            <person name="Ma L."/>
            <person name="Dong C."/>
            <person name="Song C."/>
            <person name="Wang X."/>
            <person name="Zheng X."/>
            <person name="Niu Y."/>
            <person name="Chen S."/>
            <person name="Feng W."/>
        </authorList>
    </citation>
    <scope>NUCLEOTIDE SEQUENCE [LARGE SCALE GENOMIC DNA]</scope>
    <source>
        <strain evidence="8">DH-2019</strain>
    </source>
</reference>
<evidence type="ECO:0000313" key="8">
    <source>
        <dbReference type="EMBL" id="KAK6137774.1"/>
    </source>
</evidence>
<dbReference type="InterPro" id="IPR036955">
    <property type="entry name" value="AP2/ERF_dom_sf"/>
</dbReference>
<keyword evidence="3" id="KW-0238">DNA-binding</keyword>